<sequence>MFLDEVVYLLTKSEQIKNVYCTNYETIDKLTPKLKEKNLFNLRKKQKPDIKNNSIILSLKSIGLHRSPKKLRKDVIKELDFLSKFTNRILFFYGSCGNAFDDINEIEDQLNVELIPLKRSNGLVDDCISFTIGGTRDYLKEQKKEAGTFFMTPCWARNWKKMFEESNISDPLDNIDNLKMLFEKTGYKRILKLETGLGDKETFDEQVQEFSRLFNLDVEVKDCGEVKKKLNDLFNKYKSGLN</sequence>
<feature type="domain" description="DUF1638" evidence="1">
    <location>
        <begin position="62"/>
        <end position="222"/>
    </location>
</feature>
<gene>
    <name evidence="2" type="ORF">BTN85_0918</name>
</gene>
<keyword evidence="3" id="KW-1185">Reference proteome</keyword>
<reference evidence="2" key="1">
    <citation type="submission" date="2016-12" db="EMBL/GenBank/DDBJ databases">
        <title>Discovery of methanogenic haloarchaea.</title>
        <authorList>
            <person name="Sorokin D.Y."/>
            <person name="Makarova K.S."/>
            <person name="Abbas B."/>
            <person name="Ferrer M."/>
            <person name="Golyshin P.N."/>
        </authorList>
    </citation>
    <scope>NUCLEOTIDE SEQUENCE [LARGE SCALE GENOMIC DNA]</scope>
    <source>
        <strain evidence="2">HMET1</strain>
    </source>
</reference>
<dbReference type="Proteomes" id="UP000185744">
    <property type="component" value="Unassembled WGS sequence"/>
</dbReference>
<evidence type="ECO:0000313" key="3">
    <source>
        <dbReference type="Proteomes" id="UP000185744"/>
    </source>
</evidence>
<proteinExistence type="predicted"/>
<dbReference type="AlphaFoldDB" id="A0A1Q6DVQ7"/>
<comment type="caution">
    <text evidence="2">The sequence shown here is derived from an EMBL/GenBank/DDBJ whole genome shotgun (WGS) entry which is preliminary data.</text>
</comment>
<evidence type="ECO:0000313" key="2">
    <source>
        <dbReference type="EMBL" id="OKY78427.1"/>
    </source>
</evidence>
<evidence type="ECO:0000259" key="1">
    <source>
        <dbReference type="Pfam" id="PF07796"/>
    </source>
</evidence>
<dbReference type="Pfam" id="PF07796">
    <property type="entry name" value="DUF1638"/>
    <property type="match status" value="1"/>
</dbReference>
<dbReference type="InParanoid" id="A0A1Q6DVQ7"/>
<accession>A0A1Q6DVQ7</accession>
<dbReference type="STRING" id="1903181.BTN85_0918"/>
<name>A0A1Q6DVQ7_METT1</name>
<protein>
    <submittedName>
        <fullName evidence="2">DUF1638 family protein</fullName>
    </submittedName>
</protein>
<organism evidence="2 3">
    <name type="scientific">Methanohalarchaeum thermophilum</name>
    <dbReference type="NCBI Taxonomy" id="1903181"/>
    <lineage>
        <taxon>Archaea</taxon>
        <taxon>Methanobacteriati</taxon>
        <taxon>Methanobacteriota</taxon>
        <taxon>Methanonatronarchaeia</taxon>
        <taxon>Methanonatronarchaeales</taxon>
        <taxon>Methanonatronarchaeaceae</taxon>
        <taxon>Candidatus Methanohalarchaeum</taxon>
    </lineage>
</organism>
<dbReference type="EMBL" id="MSDW01000001">
    <property type="protein sequence ID" value="OKY78427.1"/>
    <property type="molecule type" value="Genomic_DNA"/>
</dbReference>
<dbReference type="InterPro" id="IPR012437">
    <property type="entry name" value="DUF1638"/>
</dbReference>